<proteinExistence type="predicted"/>
<gene>
    <name evidence="1" type="ORF">I4J41_00405</name>
</gene>
<dbReference type="RefSeq" id="WP_133119725.1">
    <property type="nucleotide sequence ID" value="NZ_CANNXG010000002.1"/>
</dbReference>
<keyword evidence="2" id="KW-1185">Reference proteome</keyword>
<evidence type="ECO:0000313" key="2">
    <source>
        <dbReference type="Proteomes" id="UP000615580"/>
    </source>
</evidence>
<dbReference type="Proteomes" id="UP000615580">
    <property type="component" value="Unassembled WGS sequence"/>
</dbReference>
<sequence>MPKKWRPASKRGISYQKVVLHDIVPEGEYVAASAGESLFSAGTPLAPGTLLEKPIPAWFWPGVPEEPPIPFDYTVIARTPDLLVVDKPCFLPATSNGRIVAETM</sequence>
<accession>A0ABS0L9X6</accession>
<organism evidence="1 2">
    <name type="scientific">Corynebacterium belfantii</name>
    <dbReference type="NCBI Taxonomy" id="2014537"/>
    <lineage>
        <taxon>Bacteria</taxon>
        <taxon>Bacillati</taxon>
        <taxon>Actinomycetota</taxon>
        <taxon>Actinomycetes</taxon>
        <taxon>Mycobacteriales</taxon>
        <taxon>Corynebacteriaceae</taxon>
        <taxon>Corynebacterium</taxon>
    </lineage>
</organism>
<evidence type="ECO:0000313" key="1">
    <source>
        <dbReference type="EMBL" id="MBG9353113.1"/>
    </source>
</evidence>
<protein>
    <recommendedName>
        <fullName evidence="3">RNA pseudouridine synthase</fullName>
    </recommendedName>
</protein>
<comment type="caution">
    <text evidence="1">The sequence shown here is derived from an EMBL/GenBank/DDBJ whole genome shotgun (WGS) entry which is preliminary data.</text>
</comment>
<name>A0ABS0L9X6_9CORY</name>
<evidence type="ECO:0008006" key="3">
    <source>
        <dbReference type="Google" id="ProtNLM"/>
    </source>
</evidence>
<reference evidence="1 2" key="1">
    <citation type="journal article" date="2020" name="J. Clin. Microbiol.">
        <title>Assessing the Genetic Diversity of Austrian Corynebacterium diphtheriae Clinical Isolates, 2011-2019.</title>
        <authorList>
            <person name="Schaeffer J."/>
            <person name="Huhulescu S."/>
            <person name="Stoeger A."/>
            <person name="Allerberger F."/>
            <person name="Ruppitsch W."/>
        </authorList>
    </citation>
    <scope>NUCLEOTIDE SEQUENCE [LARGE SCALE GENOMIC DNA]</scope>
    <source>
        <strain evidence="1 2">04-17</strain>
    </source>
</reference>
<dbReference type="EMBL" id="JADQUG010000001">
    <property type="protein sequence ID" value="MBG9353113.1"/>
    <property type="molecule type" value="Genomic_DNA"/>
</dbReference>